<dbReference type="GO" id="GO:0031087">
    <property type="term" value="P:deadenylation-independent decapping of nuclear-transcribed mRNA"/>
    <property type="evidence" value="ECO:0007669"/>
    <property type="project" value="TreeGrafter"/>
</dbReference>
<dbReference type="GO" id="GO:0000932">
    <property type="term" value="C:P-body"/>
    <property type="evidence" value="ECO:0007669"/>
    <property type="project" value="TreeGrafter"/>
</dbReference>
<feature type="region of interest" description="Disordered" evidence="3">
    <location>
        <begin position="335"/>
        <end position="395"/>
    </location>
</feature>
<keyword evidence="2" id="KW-0963">Cytoplasm</keyword>
<dbReference type="GO" id="GO:0008047">
    <property type="term" value="F:enzyme activator activity"/>
    <property type="evidence" value="ECO:0007669"/>
    <property type="project" value="InterPro"/>
</dbReference>
<comment type="subcellular location">
    <subcellularLocation>
        <location evidence="1">Cytoplasm</location>
    </subcellularLocation>
</comment>
<dbReference type="Gene3D" id="6.10.140.2030">
    <property type="match status" value="1"/>
</dbReference>
<evidence type="ECO:0000313" key="4">
    <source>
        <dbReference type="EMBL" id="KAA3681628.1"/>
    </source>
</evidence>
<name>A0A5J4P2R2_9TREM</name>
<evidence type="ECO:0000256" key="2">
    <source>
        <dbReference type="ARBA" id="ARBA00022490"/>
    </source>
</evidence>
<dbReference type="PANTHER" id="PTHR16290:SF0">
    <property type="entry name" value="DECAPPING PROTEIN 1, ISOFORM A"/>
    <property type="match status" value="1"/>
</dbReference>
<protein>
    <submittedName>
        <fullName evidence="4">Uncharacterized protein</fullName>
    </submittedName>
</protein>
<dbReference type="GO" id="GO:0003729">
    <property type="term" value="F:mRNA binding"/>
    <property type="evidence" value="ECO:0007669"/>
    <property type="project" value="TreeGrafter"/>
</dbReference>
<comment type="caution">
    <text evidence="4">The sequence shown here is derived from an EMBL/GenBank/DDBJ whole genome shotgun (WGS) entry which is preliminary data.</text>
</comment>
<dbReference type="InterPro" id="IPR010334">
    <property type="entry name" value="Dcp1"/>
</dbReference>
<keyword evidence="5" id="KW-1185">Reference proteome</keyword>
<dbReference type="PANTHER" id="PTHR16290">
    <property type="entry name" value="TRANSCRIPTION FACTOR SMIF DECAPPING ENZYME DCP1"/>
    <property type="match status" value="1"/>
</dbReference>
<evidence type="ECO:0000313" key="5">
    <source>
        <dbReference type="Proteomes" id="UP000324629"/>
    </source>
</evidence>
<feature type="compositionally biased region" description="Polar residues" evidence="3">
    <location>
        <begin position="127"/>
        <end position="146"/>
    </location>
</feature>
<dbReference type="GO" id="GO:0000290">
    <property type="term" value="P:deadenylation-dependent decapping of nuclear-transcribed mRNA"/>
    <property type="evidence" value="ECO:0007669"/>
    <property type="project" value="InterPro"/>
</dbReference>
<sequence>SKVPFDSFMILNRKSHNMNQLEFVTSSLQIQLHSPFLLYRTGKGYRNLLSLLFQAPFFLYGSSLRKTACELLNASESIMIFDLGGPGLRVASETSQDHKGFPQLPPESVSAAQGLNQLLNIIRSSGDVQNSKTQTTSKNRIRSVTTGKRLEEDPDRANRSDTKKTPNILDLLQKAEVDFNSGCVFGGMFLCGTRQTRLWAALLKTHFKESSIDTVLQRLRTACNINPAVSVASSLTVKSLQKKSTSPTSPVPTTRSGNHISVTELEQQLLHDHQSISPCYDFDEATDESSNGDKVAISIPRTFRSVHASVDRVTVGPASVVPIISQTSDLDAGYADDIDEEDSCPGVPGAPLSGYLRSSAGVLRKQRRHARHRETGGPVEEQSLPRPSSQSLDRVSPAYGYDREKANSNDYQEEPLVTPAMLTTPSAFMAFNRSSISPTVSVATVAHSEISPPSTDPSKLRQASNLHGLSKDQMREALVYLLEVKEFILSFICHEMGSSMLLVAPFYQNDDEFLNQLHSAYLKSLQHRLSK</sequence>
<dbReference type="Proteomes" id="UP000324629">
    <property type="component" value="Unassembled WGS sequence"/>
</dbReference>
<reference evidence="4 5" key="1">
    <citation type="journal article" date="2019" name="Gigascience">
        <title>Whole-genome sequence of the oriental lung fluke Paragonimus westermani.</title>
        <authorList>
            <person name="Oey H."/>
            <person name="Zakrzewski M."/>
            <person name="Narain K."/>
            <person name="Devi K.R."/>
            <person name="Agatsuma T."/>
            <person name="Nawaratna S."/>
            <person name="Gobert G.N."/>
            <person name="Jones M.K."/>
            <person name="Ragan M.A."/>
            <person name="McManus D.P."/>
            <person name="Krause L."/>
        </authorList>
    </citation>
    <scope>NUCLEOTIDE SEQUENCE [LARGE SCALE GENOMIC DNA]</scope>
    <source>
        <strain evidence="4 5">IND2009</strain>
    </source>
</reference>
<feature type="compositionally biased region" description="Basic and acidic residues" evidence="3">
    <location>
        <begin position="148"/>
        <end position="164"/>
    </location>
</feature>
<dbReference type="EMBL" id="QNGE01000161">
    <property type="protein sequence ID" value="KAA3681628.1"/>
    <property type="molecule type" value="Genomic_DNA"/>
</dbReference>
<accession>A0A5J4P2R2</accession>
<evidence type="ECO:0000256" key="3">
    <source>
        <dbReference type="SAM" id="MobiDB-lite"/>
    </source>
</evidence>
<feature type="region of interest" description="Disordered" evidence="3">
    <location>
        <begin position="127"/>
        <end position="164"/>
    </location>
</feature>
<proteinExistence type="predicted"/>
<dbReference type="AlphaFoldDB" id="A0A5J4P2R2"/>
<feature type="non-terminal residue" evidence="4">
    <location>
        <position position="1"/>
    </location>
</feature>
<gene>
    <name evidence="4" type="ORF">DEA37_0000338</name>
</gene>
<evidence type="ECO:0000256" key="1">
    <source>
        <dbReference type="ARBA" id="ARBA00004496"/>
    </source>
</evidence>
<organism evidence="4 5">
    <name type="scientific">Paragonimus westermani</name>
    <dbReference type="NCBI Taxonomy" id="34504"/>
    <lineage>
        <taxon>Eukaryota</taxon>
        <taxon>Metazoa</taxon>
        <taxon>Spiralia</taxon>
        <taxon>Lophotrochozoa</taxon>
        <taxon>Platyhelminthes</taxon>
        <taxon>Trematoda</taxon>
        <taxon>Digenea</taxon>
        <taxon>Plagiorchiida</taxon>
        <taxon>Troglotremata</taxon>
        <taxon>Troglotrematidae</taxon>
        <taxon>Paragonimus</taxon>
    </lineage>
</organism>